<dbReference type="EMBL" id="LR746267">
    <property type="protein sequence ID" value="CAA7394431.1"/>
    <property type="molecule type" value="Genomic_DNA"/>
</dbReference>
<dbReference type="AlphaFoldDB" id="A0A7I8K9N7"/>
<reference evidence="2" key="1">
    <citation type="submission" date="2020-02" db="EMBL/GenBank/DDBJ databases">
        <authorList>
            <person name="Scholz U."/>
            <person name="Mascher M."/>
            <person name="Fiebig A."/>
        </authorList>
    </citation>
    <scope>NUCLEOTIDE SEQUENCE</scope>
</reference>
<name>A0A7I8K9N7_SPIIN</name>
<organism evidence="2 3">
    <name type="scientific">Spirodela intermedia</name>
    <name type="common">Intermediate duckweed</name>
    <dbReference type="NCBI Taxonomy" id="51605"/>
    <lineage>
        <taxon>Eukaryota</taxon>
        <taxon>Viridiplantae</taxon>
        <taxon>Streptophyta</taxon>
        <taxon>Embryophyta</taxon>
        <taxon>Tracheophyta</taxon>
        <taxon>Spermatophyta</taxon>
        <taxon>Magnoliopsida</taxon>
        <taxon>Liliopsida</taxon>
        <taxon>Araceae</taxon>
        <taxon>Lemnoideae</taxon>
        <taxon>Spirodela</taxon>
    </lineage>
</organism>
<evidence type="ECO:0000313" key="2">
    <source>
        <dbReference type="EMBL" id="CAA7394431.1"/>
    </source>
</evidence>
<accession>A0A7I8K9N7</accession>
<dbReference type="EMBL" id="LR743591">
    <property type="protein sequence ID" value="CAA2618524.1"/>
    <property type="molecule type" value="Genomic_DNA"/>
</dbReference>
<keyword evidence="3" id="KW-1185">Reference proteome</keyword>
<gene>
    <name evidence="1" type="ORF">SI7747_04004691</name>
    <name evidence="2" type="ORF">SI8410_04005092</name>
</gene>
<evidence type="ECO:0000313" key="1">
    <source>
        <dbReference type="EMBL" id="CAA2618524.1"/>
    </source>
</evidence>
<protein>
    <submittedName>
        <fullName evidence="2">Uncharacterized protein</fullName>
    </submittedName>
</protein>
<sequence length="58" mass="6294">MSNSRSDVLYQDLCASDATIATVGLAITFRALMAATCALDLTTTITLPLDLKRITRYI</sequence>
<evidence type="ECO:0000313" key="3">
    <source>
        <dbReference type="Proteomes" id="UP000663760"/>
    </source>
</evidence>
<dbReference type="Proteomes" id="UP000663760">
    <property type="component" value="Chromosome 4"/>
</dbReference>
<proteinExistence type="predicted"/>